<dbReference type="PANTHER" id="PTHR21646:SF23">
    <property type="entry name" value="UBIQUITIN CARBOXYL-TERMINAL HYDROLASE USP2"/>
    <property type="match status" value="1"/>
</dbReference>
<dbReference type="InterPro" id="IPR038765">
    <property type="entry name" value="Papain-like_cys_pep_sf"/>
</dbReference>
<dbReference type="EnsemblMetazoa" id="HelroT178465">
    <property type="protein sequence ID" value="HelroP178465"/>
    <property type="gene ID" value="HelroG178465"/>
</dbReference>
<dbReference type="eggNOG" id="KOG1870">
    <property type="taxonomic scope" value="Eukaryota"/>
</dbReference>
<dbReference type="GO" id="GO:0016579">
    <property type="term" value="P:protein deubiquitination"/>
    <property type="evidence" value="ECO:0007669"/>
    <property type="project" value="InterPro"/>
</dbReference>
<protein>
    <recommendedName>
        <fullName evidence="2">ubiquitinyl hydrolase 1</fullName>
        <ecNumber evidence="2">3.4.19.12</ecNumber>
    </recommendedName>
</protein>
<dbReference type="GeneID" id="20206772"/>
<dbReference type="EMBL" id="KB097456">
    <property type="protein sequence ID" value="ESN97022.1"/>
    <property type="molecule type" value="Genomic_DNA"/>
</dbReference>
<dbReference type="GO" id="GO:0004843">
    <property type="term" value="F:cysteine-type deubiquitinase activity"/>
    <property type="evidence" value="ECO:0007669"/>
    <property type="project" value="UniProtKB-EC"/>
</dbReference>
<name>T1FD73_HELRO</name>
<evidence type="ECO:0000313" key="5">
    <source>
        <dbReference type="EnsemblMetazoa" id="HelroP178465"/>
    </source>
</evidence>
<dbReference type="InterPro" id="IPR050185">
    <property type="entry name" value="Ub_carboxyl-term_hydrolase"/>
</dbReference>
<dbReference type="Gene3D" id="3.90.70.10">
    <property type="entry name" value="Cysteine proteinases"/>
    <property type="match status" value="1"/>
</dbReference>
<dbReference type="InterPro" id="IPR028889">
    <property type="entry name" value="USP"/>
</dbReference>
<dbReference type="PANTHER" id="PTHR21646">
    <property type="entry name" value="UBIQUITIN CARBOXYL-TERMINAL HYDROLASE"/>
    <property type="match status" value="1"/>
</dbReference>
<accession>T1FD73</accession>
<evidence type="ECO:0000256" key="1">
    <source>
        <dbReference type="ARBA" id="ARBA00000707"/>
    </source>
</evidence>
<dbReference type="PROSITE" id="PS50235">
    <property type="entry name" value="USP_3"/>
    <property type="match status" value="1"/>
</dbReference>
<dbReference type="CTD" id="20206772"/>
<dbReference type="AlphaFoldDB" id="T1FD73"/>
<dbReference type="Pfam" id="PF00443">
    <property type="entry name" value="UCH"/>
    <property type="match status" value="1"/>
</dbReference>
<dbReference type="EMBL" id="AMQM01006450">
    <property type="status" value="NOT_ANNOTATED_CDS"/>
    <property type="molecule type" value="Genomic_DNA"/>
</dbReference>
<comment type="catalytic activity">
    <reaction evidence="1">
        <text>Thiol-dependent hydrolysis of ester, thioester, amide, peptide and isopeptide bonds formed by the C-terminal Gly of ubiquitin (a 76-residue protein attached to proteins as an intracellular targeting signal).</text>
        <dbReference type="EC" id="3.4.19.12"/>
    </reaction>
</comment>
<dbReference type="STRING" id="6412.T1FD73"/>
<evidence type="ECO:0000256" key="2">
    <source>
        <dbReference type="ARBA" id="ARBA00012759"/>
    </source>
</evidence>
<dbReference type="HOGENOM" id="CLU_1654040_0_0_1"/>
<reference evidence="5" key="3">
    <citation type="submission" date="2015-06" db="UniProtKB">
        <authorList>
            <consortium name="EnsemblMetazoa"/>
        </authorList>
    </citation>
    <scope>IDENTIFICATION</scope>
</reference>
<evidence type="ECO:0000259" key="3">
    <source>
        <dbReference type="PROSITE" id="PS50235"/>
    </source>
</evidence>
<reference evidence="4 6" key="2">
    <citation type="journal article" date="2013" name="Nature">
        <title>Insights into bilaterian evolution from three spiralian genomes.</title>
        <authorList>
            <person name="Simakov O."/>
            <person name="Marletaz F."/>
            <person name="Cho S.J."/>
            <person name="Edsinger-Gonzales E."/>
            <person name="Havlak P."/>
            <person name="Hellsten U."/>
            <person name="Kuo D.H."/>
            <person name="Larsson T."/>
            <person name="Lv J."/>
            <person name="Arendt D."/>
            <person name="Savage R."/>
            <person name="Osoegawa K."/>
            <person name="de Jong P."/>
            <person name="Grimwood J."/>
            <person name="Chapman J.A."/>
            <person name="Shapiro H."/>
            <person name="Aerts A."/>
            <person name="Otillar R.P."/>
            <person name="Terry A.Y."/>
            <person name="Boore J.L."/>
            <person name="Grigoriev I.V."/>
            <person name="Lindberg D.R."/>
            <person name="Seaver E.C."/>
            <person name="Weisblat D.A."/>
            <person name="Putnam N.H."/>
            <person name="Rokhsar D.S."/>
        </authorList>
    </citation>
    <scope>NUCLEOTIDE SEQUENCE</scope>
</reference>
<proteinExistence type="predicted"/>
<gene>
    <name evidence="5" type="primary">20206772</name>
    <name evidence="4" type="ORF">HELRODRAFT_178465</name>
</gene>
<dbReference type="SUPFAM" id="SSF54001">
    <property type="entry name" value="Cysteine proteinases"/>
    <property type="match status" value="1"/>
</dbReference>
<evidence type="ECO:0000313" key="6">
    <source>
        <dbReference type="Proteomes" id="UP000015101"/>
    </source>
</evidence>
<dbReference type="OrthoDB" id="265306at2759"/>
<feature type="domain" description="USP" evidence="3">
    <location>
        <begin position="39"/>
        <end position="160"/>
    </location>
</feature>
<reference evidence="6" key="1">
    <citation type="submission" date="2012-12" db="EMBL/GenBank/DDBJ databases">
        <authorList>
            <person name="Hellsten U."/>
            <person name="Grimwood J."/>
            <person name="Chapman J.A."/>
            <person name="Shapiro H."/>
            <person name="Aerts A."/>
            <person name="Otillar R.P."/>
            <person name="Terry A.Y."/>
            <person name="Boore J.L."/>
            <person name="Simakov O."/>
            <person name="Marletaz F."/>
            <person name="Cho S.-J."/>
            <person name="Edsinger-Gonzales E."/>
            <person name="Havlak P."/>
            <person name="Kuo D.-H."/>
            <person name="Larsson T."/>
            <person name="Lv J."/>
            <person name="Arendt D."/>
            <person name="Savage R."/>
            <person name="Osoegawa K."/>
            <person name="de Jong P."/>
            <person name="Lindberg D.R."/>
            <person name="Seaver E.C."/>
            <person name="Weisblat D.A."/>
            <person name="Putnam N.H."/>
            <person name="Grigoriev I.V."/>
            <person name="Rokhsar D.S."/>
        </authorList>
    </citation>
    <scope>NUCLEOTIDE SEQUENCE</scope>
</reference>
<dbReference type="RefSeq" id="XP_009024809.1">
    <property type="nucleotide sequence ID" value="XM_009026561.1"/>
</dbReference>
<organism evidence="5 6">
    <name type="scientific">Helobdella robusta</name>
    <name type="common">Californian leech</name>
    <dbReference type="NCBI Taxonomy" id="6412"/>
    <lineage>
        <taxon>Eukaryota</taxon>
        <taxon>Metazoa</taxon>
        <taxon>Spiralia</taxon>
        <taxon>Lophotrochozoa</taxon>
        <taxon>Annelida</taxon>
        <taxon>Clitellata</taxon>
        <taxon>Hirudinea</taxon>
        <taxon>Rhynchobdellida</taxon>
        <taxon>Glossiphoniidae</taxon>
        <taxon>Helobdella</taxon>
    </lineage>
</organism>
<dbReference type="InterPro" id="IPR001394">
    <property type="entry name" value="Peptidase_C19_UCH"/>
</dbReference>
<dbReference type="Proteomes" id="UP000015101">
    <property type="component" value="Unassembled WGS sequence"/>
</dbReference>
<evidence type="ECO:0000313" key="4">
    <source>
        <dbReference type="EMBL" id="ESN97022.1"/>
    </source>
</evidence>
<keyword evidence="6" id="KW-1185">Reference proteome</keyword>
<sequence length="160" mass="18825">MSLEFVYSEKGKRKLIDSEIWFPKSDFKYTWSFETNSICDRASNFEQCFMNCVLQCLANTYPLLQLCLNYDLNNQINTETSRMRGSLVRAYVDLTHSMWKGMDTFSPTTFKQEVSRFAKLFAGYNQQDAQEFLMYLLQDKSMNNSETKKRKWILVSSATL</sequence>
<dbReference type="EC" id="3.4.19.12" evidence="2"/>
<dbReference type="InParanoid" id="T1FD73"/>
<dbReference type="EMBL" id="AMQM01006451">
    <property type="status" value="NOT_ANNOTATED_CDS"/>
    <property type="molecule type" value="Genomic_DNA"/>
</dbReference>
<dbReference type="KEGG" id="hro:HELRODRAFT_178465"/>